<comment type="caution">
    <text evidence="2">The sequence shown here is derived from an EMBL/GenBank/DDBJ whole genome shotgun (WGS) entry which is preliminary data.</text>
</comment>
<sequence length="264" mass="29181">MKAVILAGGRGTRISEETVARPKPLVEIGDMPILWHILKIYSHHGINDFVICLGYKGAMIKQFFLEYAYQTSDLSVDLAENAVDFHSRRAEPWKVTLVDTGLDTATGGRLKRIRPYVADDEAFLMTYGDGLADVDVTASLAHHRAMGLLATMTVVRPPARFGSAAISGGRVERFIEKPQAEEGLINGGFFVMSPKALDYVADDATSWEFGSLPRIAAAGQLAAFQHDGFWQPMDTLREKDYLQGLFDRGEAPWMVWRGTGDDRA</sequence>
<dbReference type="PATRIC" id="fig|1238182.3.peg.4271"/>
<keyword evidence="3" id="KW-1185">Reference proteome</keyword>
<dbReference type="STRING" id="1238182.C882_2316"/>
<protein>
    <submittedName>
        <fullName evidence="2">Glucose-1-phosphate cytidylyltransferase</fullName>
    </submittedName>
</protein>
<evidence type="ECO:0000313" key="2">
    <source>
        <dbReference type="EMBL" id="EKV26543.1"/>
    </source>
</evidence>
<dbReference type="Pfam" id="PF00483">
    <property type="entry name" value="NTP_transferase"/>
    <property type="match status" value="1"/>
</dbReference>
<dbReference type="AlphaFoldDB" id="K9H7G6"/>
<reference evidence="2 3" key="1">
    <citation type="journal article" date="2013" name="Genome Announc.">
        <title>Draft Genome Sequence of an Alphaproteobacterium, Caenispirillum salinarum AK4(T), Isolated from a Solar Saltern.</title>
        <authorList>
            <person name="Khatri I."/>
            <person name="Singh A."/>
            <person name="Korpole S."/>
            <person name="Pinnaka A.K."/>
            <person name="Subramanian S."/>
        </authorList>
    </citation>
    <scope>NUCLEOTIDE SEQUENCE [LARGE SCALE GENOMIC DNA]</scope>
    <source>
        <strain evidence="2 3">AK4</strain>
    </source>
</reference>
<dbReference type="RefSeq" id="WP_009542711.1">
    <property type="nucleotide sequence ID" value="NZ_ANHY01000029.1"/>
</dbReference>
<dbReference type="eggNOG" id="COG1208">
    <property type="taxonomic scope" value="Bacteria"/>
</dbReference>
<dbReference type="PANTHER" id="PTHR47183:SF1">
    <property type="entry name" value="GLUCOSE-1-PHOSPHATE CYTIDYLYLTRANSFERASE"/>
    <property type="match status" value="1"/>
</dbReference>
<keyword evidence="2" id="KW-0808">Transferase</keyword>
<dbReference type="PANTHER" id="PTHR47183">
    <property type="entry name" value="GLUCOSE-1-PHOSPHATE CYTIDYLYLTRANSFERASE-RELATED"/>
    <property type="match status" value="1"/>
</dbReference>
<dbReference type="CDD" id="cd02524">
    <property type="entry name" value="G1P_cytidylyltransferase"/>
    <property type="match status" value="1"/>
</dbReference>
<evidence type="ECO:0000313" key="3">
    <source>
        <dbReference type="Proteomes" id="UP000009881"/>
    </source>
</evidence>
<dbReference type="Proteomes" id="UP000009881">
    <property type="component" value="Unassembled WGS sequence"/>
</dbReference>
<dbReference type="InterPro" id="IPR005835">
    <property type="entry name" value="NTP_transferase_dom"/>
</dbReference>
<dbReference type="GO" id="GO:0047343">
    <property type="term" value="F:glucose-1-phosphate cytidylyltransferase activity"/>
    <property type="evidence" value="ECO:0007669"/>
    <property type="project" value="InterPro"/>
</dbReference>
<dbReference type="InterPro" id="IPR029044">
    <property type="entry name" value="Nucleotide-diphossugar_trans"/>
</dbReference>
<dbReference type="EMBL" id="ANHY01000029">
    <property type="protein sequence ID" value="EKV26543.1"/>
    <property type="molecule type" value="Genomic_DNA"/>
</dbReference>
<dbReference type="InterPro" id="IPR046981">
    <property type="entry name" value="G1P_cyt_trans"/>
</dbReference>
<proteinExistence type="predicted"/>
<evidence type="ECO:0000259" key="1">
    <source>
        <dbReference type="Pfam" id="PF00483"/>
    </source>
</evidence>
<dbReference type="SUPFAM" id="SSF53448">
    <property type="entry name" value="Nucleotide-diphospho-sugar transferases"/>
    <property type="match status" value="1"/>
</dbReference>
<organism evidence="2 3">
    <name type="scientific">Caenispirillum salinarum AK4</name>
    <dbReference type="NCBI Taxonomy" id="1238182"/>
    <lineage>
        <taxon>Bacteria</taxon>
        <taxon>Pseudomonadati</taxon>
        <taxon>Pseudomonadota</taxon>
        <taxon>Alphaproteobacteria</taxon>
        <taxon>Rhodospirillales</taxon>
        <taxon>Novispirillaceae</taxon>
        <taxon>Caenispirillum</taxon>
    </lineage>
</organism>
<dbReference type="Gene3D" id="3.90.550.10">
    <property type="entry name" value="Spore Coat Polysaccharide Biosynthesis Protein SpsA, Chain A"/>
    <property type="match status" value="1"/>
</dbReference>
<keyword evidence="2" id="KW-0548">Nucleotidyltransferase</keyword>
<dbReference type="NCBIfam" id="TIGR02623">
    <property type="entry name" value="G1P_cyt_trans"/>
    <property type="match status" value="1"/>
</dbReference>
<dbReference type="InterPro" id="IPR013446">
    <property type="entry name" value="G1P_cyt_trans-like"/>
</dbReference>
<name>K9H7G6_9PROT</name>
<dbReference type="GO" id="GO:0009243">
    <property type="term" value="P:O antigen biosynthetic process"/>
    <property type="evidence" value="ECO:0007669"/>
    <property type="project" value="InterPro"/>
</dbReference>
<accession>K9H7G6</accession>
<dbReference type="OrthoDB" id="9814110at2"/>
<feature type="domain" description="Nucleotidyl transferase" evidence="1">
    <location>
        <begin position="2"/>
        <end position="203"/>
    </location>
</feature>
<gene>
    <name evidence="2" type="ORF">C882_2316</name>
</gene>